<evidence type="ECO:0000313" key="3">
    <source>
        <dbReference type="Proteomes" id="UP000016536"/>
    </source>
</evidence>
<protein>
    <submittedName>
        <fullName evidence="2">Uncharacterized protein</fullName>
    </submittedName>
</protein>
<sequence length="118" mass="13443">MMSRDGHGSGRKTVKKWGGAEKTPQISDIHFPVGGPRLRPALEDFLTMLIEELGVDHPPQARQELDRARARWRMEQTKAIVRSSGDLAAEVLREMGWTVSPPASYQPKRHPAEWLERY</sequence>
<dbReference type="Proteomes" id="UP000016536">
    <property type="component" value="Unassembled WGS sequence"/>
</dbReference>
<name>U1S1V8_9ACTO</name>
<feature type="region of interest" description="Disordered" evidence="1">
    <location>
        <begin position="1"/>
        <end position="33"/>
    </location>
</feature>
<organism evidence="2 3">
    <name type="scientific">Actinomyces johnsonii F0542</name>
    <dbReference type="NCBI Taxonomy" id="1321818"/>
    <lineage>
        <taxon>Bacteria</taxon>
        <taxon>Bacillati</taxon>
        <taxon>Actinomycetota</taxon>
        <taxon>Actinomycetes</taxon>
        <taxon>Actinomycetales</taxon>
        <taxon>Actinomycetaceae</taxon>
        <taxon>Actinomyces</taxon>
    </lineage>
</organism>
<dbReference type="EMBL" id="AWSE01000006">
    <property type="protein sequence ID" value="ERH25858.1"/>
    <property type="molecule type" value="Genomic_DNA"/>
</dbReference>
<gene>
    <name evidence="2" type="ORF">HMPREF1979_00090</name>
</gene>
<proteinExistence type="predicted"/>
<evidence type="ECO:0000313" key="2">
    <source>
        <dbReference type="EMBL" id="ERH25858.1"/>
    </source>
</evidence>
<dbReference type="HOGENOM" id="CLU_2068086_0_0_11"/>
<keyword evidence="3" id="KW-1185">Reference proteome</keyword>
<feature type="region of interest" description="Disordered" evidence="1">
    <location>
        <begin position="99"/>
        <end position="118"/>
    </location>
</feature>
<reference evidence="2 3" key="1">
    <citation type="submission" date="2013-08" db="EMBL/GenBank/DDBJ databases">
        <authorList>
            <person name="Weinstock G."/>
            <person name="Sodergren E."/>
            <person name="Wylie T."/>
            <person name="Fulton L."/>
            <person name="Fulton R."/>
            <person name="Fronick C."/>
            <person name="O'Laughlin M."/>
            <person name="Godfrey J."/>
            <person name="Miner T."/>
            <person name="Herter B."/>
            <person name="Appelbaum E."/>
            <person name="Cordes M."/>
            <person name="Lek S."/>
            <person name="Wollam A."/>
            <person name="Pepin K.H."/>
            <person name="Palsikar V.B."/>
            <person name="Mitreva M."/>
            <person name="Wilson R.K."/>
        </authorList>
    </citation>
    <scope>NUCLEOTIDE SEQUENCE [LARGE SCALE GENOMIC DNA]</scope>
    <source>
        <strain evidence="2 3">F0542</strain>
    </source>
</reference>
<dbReference type="AlphaFoldDB" id="U1S1V8"/>
<accession>U1S1V8</accession>
<comment type="caution">
    <text evidence="2">The sequence shown here is derived from an EMBL/GenBank/DDBJ whole genome shotgun (WGS) entry which is preliminary data.</text>
</comment>
<evidence type="ECO:0000256" key="1">
    <source>
        <dbReference type="SAM" id="MobiDB-lite"/>
    </source>
</evidence>